<dbReference type="EMBL" id="LATX01001424">
    <property type="protein sequence ID" value="KTB41860.1"/>
    <property type="molecule type" value="Genomic_DNA"/>
</dbReference>
<dbReference type="Gene3D" id="3.40.50.300">
    <property type="entry name" value="P-loop containing nucleotide triphosphate hydrolases"/>
    <property type="match status" value="2"/>
</dbReference>
<name>A0A0W0FZY6_MONRR</name>
<evidence type="ECO:0000256" key="9">
    <source>
        <dbReference type="ARBA" id="ARBA00047984"/>
    </source>
</evidence>
<dbReference type="CDD" id="cd17913">
    <property type="entry name" value="DEXQc_Suv3"/>
    <property type="match status" value="1"/>
</dbReference>
<dbReference type="InterPro" id="IPR001650">
    <property type="entry name" value="Helicase_C-like"/>
</dbReference>
<keyword evidence="7" id="KW-0809">Transit peptide</keyword>
<feature type="region of interest" description="Disordered" evidence="10">
    <location>
        <begin position="40"/>
        <end position="73"/>
    </location>
</feature>
<protein>
    <recommendedName>
        <fullName evidence="2">RNA helicase</fullName>
        <ecNumber evidence="2">3.6.4.13</ecNumber>
    </recommendedName>
</protein>
<comment type="subcellular location">
    <subcellularLocation>
        <location evidence="1">Mitochondrion</location>
    </subcellularLocation>
</comment>
<dbReference type="InterPro" id="IPR044774">
    <property type="entry name" value="Suv3_DEXQc"/>
</dbReference>
<dbReference type="Gene3D" id="1.20.58.1080">
    <property type="match status" value="1"/>
</dbReference>
<keyword evidence="8" id="KW-0496">Mitochondrion</keyword>
<dbReference type="InterPro" id="IPR022192">
    <property type="entry name" value="SUV3_C"/>
</dbReference>
<dbReference type="GO" id="GO:0000965">
    <property type="term" value="P:mitochondrial RNA 3'-end processing"/>
    <property type="evidence" value="ECO:0007669"/>
    <property type="project" value="TreeGrafter"/>
</dbReference>
<keyword evidence="3" id="KW-0547">Nucleotide-binding</keyword>
<evidence type="ECO:0000256" key="8">
    <source>
        <dbReference type="ARBA" id="ARBA00023128"/>
    </source>
</evidence>
<dbReference type="PANTHER" id="PTHR12131:SF1">
    <property type="entry name" value="ATP-DEPENDENT RNA HELICASE SUPV3L1, MITOCHONDRIAL-RELATED"/>
    <property type="match status" value="1"/>
</dbReference>
<dbReference type="Pfam" id="PF12513">
    <property type="entry name" value="SUV3_C"/>
    <property type="match status" value="1"/>
</dbReference>
<dbReference type="SUPFAM" id="SSF52540">
    <property type="entry name" value="P-loop containing nucleoside triphosphate hydrolases"/>
    <property type="match status" value="1"/>
</dbReference>
<dbReference type="Pfam" id="PF22527">
    <property type="entry name" value="DEXQc_Suv3"/>
    <property type="match status" value="1"/>
</dbReference>
<keyword evidence="4" id="KW-0378">Hydrolase</keyword>
<dbReference type="GO" id="GO:0005524">
    <property type="term" value="F:ATP binding"/>
    <property type="evidence" value="ECO:0007669"/>
    <property type="project" value="UniProtKB-KW"/>
</dbReference>
<evidence type="ECO:0000256" key="3">
    <source>
        <dbReference type="ARBA" id="ARBA00022741"/>
    </source>
</evidence>
<comment type="caution">
    <text evidence="12">The sequence shown here is derived from an EMBL/GenBank/DDBJ whole genome shotgun (WGS) entry which is preliminary data.</text>
</comment>
<reference evidence="12 13" key="1">
    <citation type="submission" date="2015-12" db="EMBL/GenBank/DDBJ databases">
        <title>Draft genome sequence of Moniliophthora roreri, the causal agent of frosty pod rot of cacao.</title>
        <authorList>
            <person name="Aime M.C."/>
            <person name="Diaz-Valderrama J.R."/>
            <person name="Kijpornyongpan T."/>
            <person name="Phillips-Mora W."/>
        </authorList>
    </citation>
    <scope>NUCLEOTIDE SEQUENCE [LARGE SCALE GENOMIC DNA]</scope>
    <source>
        <strain evidence="12 13">MCA 2952</strain>
    </source>
</reference>
<dbReference type="GO" id="GO:0003724">
    <property type="term" value="F:RNA helicase activity"/>
    <property type="evidence" value="ECO:0007669"/>
    <property type="project" value="UniProtKB-EC"/>
</dbReference>
<dbReference type="EC" id="3.6.4.13" evidence="2"/>
<evidence type="ECO:0000256" key="5">
    <source>
        <dbReference type="ARBA" id="ARBA00022806"/>
    </source>
</evidence>
<evidence type="ECO:0000313" key="12">
    <source>
        <dbReference type="EMBL" id="KTB41860.1"/>
    </source>
</evidence>
<dbReference type="InterPro" id="IPR027417">
    <property type="entry name" value="P-loop_NTPase"/>
</dbReference>
<feature type="compositionally biased region" description="Pro residues" evidence="10">
    <location>
        <begin position="53"/>
        <end position="71"/>
    </location>
</feature>
<evidence type="ECO:0000256" key="2">
    <source>
        <dbReference type="ARBA" id="ARBA00012552"/>
    </source>
</evidence>
<dbReference type="GO" id="GO:0016787">
    <property type="term" value="F:hydrolase activity"/>
    <property type="evidence" value="ECO:0007669"/>
    <property type="project" value="UniProtKB-KW"/>
</dbReference>
<dbReference type="AlphaFoldDB" id="A0A0W0FZY6"/>
<gene>
    <name evidence="12" type="ORF">WG66_5652</name>
</gene>
<keyword evidence="5" id="KW-0347">Helicase</keyword>
<feature type="domain" description="Helicase C-terminal" evidence="11">
    <location>
        <begin position="389"/>
        <end position="545"/>
    </location>
</feature>
<evidence type="ECO:0000256" key="6">
    <source>
        <dbReference type="ARBA" id="ARBA00022840"/>
    </source>
</evidence>
<evidence type="ECO:0000256" key="4">
    <source>
        <dbReference type="ARBA" id="ARBA00022801"/>
    </source>
</evidence>
<evidence type="ECO:0000256" key="1">
    <source>
        <dbReference type="ARBA" id="ARBA00004173"/>
    </source>
</evidence>
<dbReference type="Pfam" id="PF00271">
    <property type="entry name" value="Helicase_C"/>
    <property type="match status" value="1"/>
</dbReference>
<accession>A0A0W0FZY6</accession>
<dbReference type="SMART" id="SM00490">
    <property type="entry name" value="HELICc"/>
    <property type="match status" value="1"/>
</dbReference>
<dbReference type="eggNOG" id="KOG0953">
    <property type="taxonomic scope" value="Eukaryota"/>
</dbReference>
<keyword evidence="6" id="KW-0067">ATP-binding</keyword>
<sequence>MLRAWTVSPRISPRISPIFIPSYCRFRSGDRHGSNSYVKRQQFGRQPSRQSRPFPPSTQPNPPTTPKPPSPTLSSINQFLESYLQTWQDSRTVHDRLERFGIPDHEIPLLLQSFVRAAQRGELNTPDAYTRYALVRYSKITKTDVPAEYYDMVTTSVLYAWATHSPQSIHRNISPDTLKSIMHLHHATSIPYPADRFDAARRMRRHFIMHVGPTNSGKTHNALRALAASEAGVYAGPLRLLAHEIWERLNTGKIVPLNAQASSSSSNGIAITSSLGGNPSYIRQCNLVTGEAQKIVSDTAPLLSCTIEMLPPSSRFNIVVIDEIQMIGDPGRGYAWTNAVLGICAPEIHLCGEETAVPVIQALLKGNTNDTLEIRRYERLSPLTVSTVSLQGDLANVKQGDCIVGFSRRDIFKLKKAVEEKTKMKCAVVYGKLPPEIRSRQAELFNDPESGYDVLIGSDAIGMGLNLKINRVIFSSTSKFDGKVRRALTVSQVKQIAGRAGRFSADSSSSEGGVATTLHPQDLPSLAMTLAKQLPPIPYVVLSPGSEHLNAASRALPSGAGLGLCMEAHRYIGVLGAGDGSSSGEKTNHDSGGLYRYADLGVVAGGKTVPAVVDSLINTSSTATSASLSDSPFSSYSSYSRKNKSTKLEANDSGISFSDRMLLALAPLPWKENRALPYITALLQVYGEDYSVPLLPLLNSQGPELLGTLDSVLSSGAPSEPGNQLAALDALELLHRLLTSYSWLSYRQPVAFHDSEAAHELQVKTEKALRACLKGMTRGARGARDYDEQDRKEGLVYWDRHEDAKRRMERLQLRERS</sequence>
<evidence type="ECO:0000256" key="10">
    <source>
        <dbReference type="SAM" id="MobiDB-lite"/>
    </source>
</evidence>
<evidence type="ECO:0000313" key="13">
    <source>
        <dbReference type="Proteomes" id="UP000054988"/>
    </source>
</evidence>
<dbReference type="PROSITE" id="PS51194">
    <property type="entry name" value="HELICASE_CTER"/>
    <property type="match status" value="1"/>
</dbReference>
<evidence type="ECO:0000259" key="11">
    <source>
        <dbReference type="PROSITE" id="PS51194"/>
    </source>
</evidence>
<proteinExistence type="predicted"/>
<dbReference type="FunFam" id="3.40.50.300:FF:000957">
    <property type="entry name" value="ATP-dependent RNA helicase SUV3L, mitochondrial"/>
    <property type="match status" value="1"/>
</dbReference>
<dbReference type="InterPro" id="IPR050699">
    <property type="entry name" value="RNA-DNA_Helicase"/>
</dbReference>
<dbReference type="PANTHER" id="PTHR12131">
    <property type="entry name" value="ATP-DEPENDENT RNA AND DNA HELICASE"/>
    <property type="match status" value="1"/>
</dbReference>
<dbReference type="Proteomes" id="UP000054988">
    <property type="component" value="Unassembled WGS sequence"/>
</dbReference>
<dbReference type="InterPro" id="IPR055206">
    <property type="entry name" value="DEXQc_SUV3"/>
</dbReference>
<dbReference type="GO" id="GO:0045025">
    <property type="term" value="C:mitochondrial degradosome"/>
    <property type="evidence" value="ECO:0007669"/>
    <property type="project" value="TreeGrafter"/>
</dbReference>
<organism evidence="12 13">
    <name type="scientific">Moniliophthora roreri</name>
    <name type="common">Frosty pod rot fungus</name>
    <name type="synonym">Monilia roreri</name>
    <dbReference type="NCBI Taxonomy" id="221103"/>
    <lineage>
        <taxon>Eukaryota</taxon>
        <taxon>Fungi</taxon>
        <taxon>Dikarya</taxon>
        <taxon>Basidiomycota</taxon>
        <taxon>Agaricomycotina</taxon>
        <taxon>Agaricomycetes</taxon>
        <taxon>Agaricomycetidae</taxon>
        <taxon>Agaricales</taxon>
        <taxon>Marasmiineae</taxon>
        <taxon>Marasmiaceae</taxon>
        <taxon>Moniliophthora</taxon>
    </lineage>
</organism>
<dbReference type="CDD" id="cd18805">
    <property type="entry name" value="SF2_C_suv3"/>
    <property type="match status" value="1"/>
</dbReference>
<evidence type="ECO:0000256" key="7">
    <source>
        <dbReference type="ARBA" id="ARBA00022946"/>
    </source>
</evidence>
<dbReference type="Gene3D" id="1.20.272.40">
    <property type="match status" value="1"/>
</dbReference>
<comment type="catalytic activity">
    <reaction evidence="9">
        <text>ATP + H2O = ADP + phosphate + H(+)</text>
        <dbReference type="Rhea" id="RHEA:13065"/>
        <dbReference type="ChEBI" id="CHEBI:15377"/>
        <dbReference type="ChEBI" id="CHEBI:15378"/>
        <dbReference type="ChEBI" id="CHEBI:30616"/>
        <dbReference type="ChEBI" id="CHEBI:43474"/>
        <dbReference type="ChEBI" id="CHEBI:456216"/>
        <dbReference type="EC" id="3.6.4.13"/>
    </reaction>
</comment>